<reference evidence="1 2" key="1">
    <citation type="submission" date="2015-01" db="EMBL/GenBank/DDBJ databases">
        <title>Evolution of Trichinella species and genotypes.</title>
        <authorList>
            <person name="Korhonen P.K."/>
            <person name="Edoardo P."/>
            <person name="Giuseppe L.R."/>
            <person name="Gasser R.B."/>
        </authorList>
    </citation>
    <scope>NUCLEOTIDE SEQUENCE [LARGE SCALE GENOMIC DNA]</scope>
    <source>
        <strain evidence="1">ISS470</strain>
    </source>
</reference>
<accession>A0A0V1FYF4</accession>
<dbReference type="Proteomes" id="UP000054995">
    <property type="component" value="Unassembled WGS sequence"/>
</dbReference>
<gene>
    <name evidence="1" type="ORF">T4D_121</name>
</gene>
<comment type="caution">
    <text evidence="1">The sequence shown here is derived from an EMBL/GenBank/DDBJ whole genome shotgun (WGS) entry which is preliminary data.</text>
</comment>
<evidence type="ECO:0000313" key="2">
    <source>
        <dbReference type="Proteomes" id="UP000054995"/>
    </source>
</evidence>
<name>A0A0V1FYF4_TRIPS</name>
<organism evidence="1 2">
    <name type="scientific">Trichinella pseudospiralis</name>
    <name type="common">Parasitic roundworm</name>
    <dbReference type="NCBI Taxonomy" id="6337"/>
    <lineage>
        <taxon>Eukaryota</taxon>
        <taxon>Metazoa</taxon>
        <taxon>Ecdysozoa</taxon>
        <taxon>Nematoda</taxon>
        <taxon>Enoplea</taxon>
        <taxon>Dorylaimia</taxon>
        <taxon>Trichinellida</taxon>
        <taxon>Trichinellidae</taxon>
        <taxon>Trichinella</taxon>
    </lineage>
</organism>
<keyword evidence="2" id="KW-1185">Reference proteome</keyword>
<protein>
    <submittedName>
        <fullName evidence="1">Uncharacterized protein</fullName>
    </submittedName>
</protein>
<dbReference type="EMBL" id="JYDT01000017">
    <property type="protein sequence ID" value="KRY90892.1"/>
    <property type="molecule type" value="Genomic_DNA"/>
</dbReference>
<proteinExistence type="predicted"/>
<dbReference type="AlphaFoldDB" id="A0A0V1FYF4"/>
<sequence length="115" mass="12972">MYGVYVYVCRTLFVAKGSFVRAVVHSGLRRLLYACGQEIPANPRPFVPSTVQRFNTGQKQGQYLCSVKKNARMLNMLLLLVKTLSNGHRYAERKSIENVEALLRSEDAKSGSIDF</sequence>
<evidence type="ECO:0000313" key="1">
    <source>
        <dbReference type="EMBL" id="KRY90892.1"/>
    </source>
</evidence>